<organism evidence="1 2">
    <name type="scientific">Pleuronectes platessa</name>
    <name type="common">European plaice</name>
    <dbReference type="NCBI Taxonomy" id="8262"/>
    <lineage>
        <taxon>Eukaryota</taxon>
        <taxon>Metazoa</taxon>
        <taxon>Chordata</taxon>
        <taxon>Craniata</taxon>
        <taxon>Vertebrata</taxon>
        <taxon>Euteleostomi</taxon>
        <taxon>Actinopterygii</taxon>
        <taxon>Neopterygii</taxon>
        <taxon>Teleostei</taxon>
        <taxon>Neoteleostei</taxon>
        <taxon>Acanthomorphata</taxon>
        <taxon>Carangaria</taxon>
        <taxon>Pleuronectiformes</taxon>
        <taxon>Pleuronectoidei</taxon>
        <taxon>Pleuronectidae</taxon>
        <taxon>Pleuronectes</taxon>
    </lineage>
</organism>
<name>A0A9N7VUU4_PLEPL</name>
<reference evidence="1" key="1">
    <citation type="submission" date="2020-03" db="EMBL/GenBank/DDBJ databases">
        <authorList>
            <person name="Weist P."/>
        </authorList>
    </citation>
    <scope>NUCLEOTIDE SEQUENCE</scope>
</reference>
<proteinExistence type="predicted"/>
<keyword evidence="2" id="KW-1185">Reference proteome</keyword>
<dbReference type="AlphaFoldDB" id="A0A9N7VUU4"/>
<evidence type="ECO:0000313" key="1">
    <source>
        <dbReference type="EMBL" id="CAB1459742.1"/>
    </source>
</evidence>
<dbReference type="EMBL" id="CADEAL010004445">
    <property type="protein sequence ID" value="CAB1459742.1"/>
    <property type="molecule type" value="Genomic_DNA"/>
</dbReference>
<evidence type="ECO:0000313" key="2">
    <source>
        <dbReference type="Proteomes" id="UP001153269"/>
    </source>
</evidence>
<dbReference type="Proteomes" id="UP001153269">
    <property type="component" value="Unassembled WGS sequence"/>
</dbReference>
<sequence length="221" mass="24883">MQVYEPPSHHHHHLLTQTRAALPPLSLSGGCSDPHKASLCCLDEQQSPVGAQVTAGVALRLQRPFVCCSLRRRNRMEVLLSDSRRLLGSGVFKCAAQKSFHDIISCQYGKPVTYIQKFKPGQQQKLDGGGGASHWDQCTRTSALERGGWFQAEPLACRGRPAQIRAGGWTLGLRCDHERFPSDVLPPHRPRFTQQYLRLKMDQTRRVIERRGSESSRDIYI</sequence>
<gene>
    <name evidence="1" type="ORF">PLEPLA_LOCUS47579</name>
</gene>
<comment type="caution">
    <text evidence="1">The sequence shown here is derived from an EMBL/GenBank/DDBJ whole genome shotgun (WGS) entry which is preliminary data.</text>
</comment>
<protein>
    <submittedName>
        <fullName evidence="1">Uncharacterized protein</fullName>
    </submittedName>
</protein>
<accession>A0A9N7VUU4</accession>